<feature type="transmembrane region" description="Helical" evidence="3">
    <location>
        <begin position="91"/>
        <end position="118"/>
    </location>
</feature>
<reference evidence="5" key="1">
    <citation type="submission" date="2015-04" db="EMBL/GenBank/DDBJ databases">
        <title>The genome sequence of the plant pathogenic Rhizarian Plasmodiophora brassicae reveals insights in its biotrophic life cycle and the origin of chitin synthesis.</title>
        <authorList>
            <person name="Schwelm A."/>
            <person name="Fogelqvist J."/>
            <person name="Knaust A."/>
            <person name="Julke S."/>
            <person name="Lilja T."/>
            <person name="Dhandapani V."/>
            <person name="Bonilla-Rosso G."/>
            <person name="Karlsson M."/>
            <person name="Shevchenko A."/>
            <person name="Choi S.R."/>
            <person name="Kim H.G."/>
            <person name="Park J.Y."/>
            <person name="Lim Y.P."/>
            <person name="Ludwig-Muller J."/>
            <person name="Dixelius C."/>
        </authorList>
    </citation>
    <scope>NUCLEOTIDE SEQUENCE</scope>
    <source>
        <tissue evidence="5">Potato root galls</tissue>
    </source>
</reference>
<proteinExistence type="predicted"/>
<dbReference type="InterPro" id="IPR006068">
    <property type="entry name" value="ATPase_P-typ_cation-transptr_C"/>
</dbReference>
<dbReference type="EMBL" id="HACM01003867">
    <property type="protein sequence ID" value="CRZ04309.1"/>
    <property type="molecule type" value="Transcribed_RNA"/>
</dbReference>
<feature type="domain" description="Cation-transporting P-type ATPase C-terminal" evidence="4">
    <location>
        <begin position="43"/>
        <end position="124"/>
    </location>
</feature>
<evidence type="ECO:0000259" key="4">
    <source>
        <dbReference type="Pfam" id="PF00689"/>
    </source>
</evidence>
<sequence length="157" mass="17719">VNGIEEGRLVYDNLRKMIAYILAHLVPEIAAIAITLVFGLPPGMNPLMILCIDLGTEVCPSLSFAYEKPEDEIMRRPPRDHKRERLVNIQLFLYSYIWVGIPIAIISVFAYLMVFISFGVPTWALVKGIYFTNDSPPLTVNGHIFDSGEQLFILYSA</sequence>
<dbReference type="GO" id="GO:0006883">
    <property type="term" value="P:intracellular sodium ion homeostasis"/>
    <property type="evidence" value="ECO:0007669"/>
    <property type="project" value="TreeGrafter"/>
</dbReference>
<dbReference type="GO" id="GO:1902600">
    <property type="term" value="P:proton transmembrane transport"/>
    <property type="evidence" value="ECO:0007669"/>
    <property type="project" value="TreeGrafter"/>
</dbReference>
<evidence type="ECO:0000256" key="1">
    <source>
        <dbReference type="ARBA" id="ARBA00004651"/>
    </source>
</evidence>
<dbReference type="GO" id="GO:0005886">
    <property type="term" value="C:plasma membrane"/>
    <property type="evidence" value="ECO:0007669"/>
    <property type="project" value="UniProtKB-SubCell"/>
</dbReference>
<dbReference type="SUPFAM" id="SSF81665">
    <property type="entry name" value="Calcium ATPase, transmembrane domain M"/>
    <property type="match status" value="1"/>
</dbReference>
<feature type="non-terminal residue" evidence="5">
    <location>
        <position position="157"/>
    </location>
</feature>
<dbReference type="GO" id="GO:0036376">
    <property type="term" value="P:sodium ion export across plasma membrane"/>
    <property type="evidence" value="ECO:0007669"/>
    <property type="project" value="TreeGrafter"/>
</dbReference>
<dbReference type="Gene3D" id="1.20.1110.10">
    <property type="entry name" value="Calcium-transporting ATPase, transmembrane domain"/>
    <property type="match status" value="1"/>
</dbReference>
<name>A0A0H5R7R7_9EUKA</name>
<evidence type="ECO:0000313" key="5">
    <source>
        <dbReference type="EMBL" id="CRZ04309.1"/>
    </source>
</evidence>
<dbReference type="InterPro" id="IPR050510">
    <property type="entry name" value="Cation_transp_ATPase_P-type"/>
</dbReference>
<dbReference type="PANTHER" id="PTHR43294:SF21">
    <property type="entry name" value="CATION TRANSPORTING ATPASE"/>
    <property type="match status" value="1"/>
</dbReference>
<dbReference type="PANTHER" id="PTHR43294">
    <property type="entry name" value="SODIUM/POTASSIUM-TRANSPORTING ATPASE SUBUNIT ALPHA"/>
    <property type="match status" value="1"/>
</dbReference>
<accession>A0A0H5R7R7</accession>
<dbReference type="GO" id="GO:0005391">
    <property type="term" value="F:P-type sodium:potassium-exchanging transporter activity"/>
    <property type="evidence" value="ECO:0007669"/>
    <property type="project" value="TreeGrafter"/>
</dbReference>
<comment type="subcellular location">
    <subcellularLocation>
        <location evidence="1">Cell membrane</location>
        <topology evidence="1">Multi-pass membrane protein</topology>
    </subcellularLocation>
</comment>
<protein>
    <recommendedName>
        <fullName evidence="4">Cation-transporting P-type ATPase C-terminal domain-containing protein</fullName>
    </recommendedName>
</protein>
<dbReference type="GO" id="GO:0030007">
    <property type="term" value="P:intracellular potassium ion homeostasis"/>
    <property type="evidence" value="ECO:0007669"/>
    <property type="project" value="TreeGrafter"/>
</dbReference>
<keyword evidence="3" id="KW-1133">Transmembrane helix</keyword>
<feature type="transmembrane region" description="Helical" evidence="3">
    <location>
        <begin position="18"/>
        <end position="40"/>
    </location>
</feature>
<dbReference type="AlphaFoldDB" id="A0A0H5R7R7"/>
<keyword evidence="3" id="KW-0472">Membrane</keyword>
<dbReference type="Pfam" id="PF00689">
    <property type="entry name" value="Cation_ATPase_C"/>
    <property type="match status" value="1"/>
</dbReference>
<keyword evidence="2" id="KW-1003">Cell membrane</keyword>
<dbReference type="InterPro" id="IPR023298">
    <property type="entry name" value="ATPase_P-typ_TM_dom_sf"/>
</dbReference>
<feature type="non-terminal residue" evidence="5">
    <location>
        <position position="1"/>
    </location>
</feature>
<evidence type="ECO:0000256" key="3">
    <source>
        <dbReference type="SAM" id="Phobius"/>
    </source>
</evidence>
<keyword evidence="3" id="KW-0812">Transmembrane</keyword>
<evidence type="ECO:0000256" key="2">
    <source>
        <dbReference type="ARBA" id="ARBA00022475"/>
    </source>
</evidence>
<dbReference type="GO" id="GO:1990573">
    <property type="term" value="P:potassium ion import across plasma membrane"/>
    <property type="evidence" value="ECO:0007669"/>
    <property type="project" value="TreeGrafter"/>
</dbReference>
<organism evidence="5">
    <name type="scientific">Spongospora subterranea</name>
    <dbReference type="NCBI Taxonomy" id="70186"/>
    <lineage>
        <taxon>Eukaryota</taxon>
        <taxon>Sar</taxon>
        <taxon>Rhizaria</taxon>
        <taxon>Endomyxa</taxon>
        <taxon>Phytomyxea</taxon>
        <taxon>Plasmodiophorida</taxon>
        <taxon>Plasmodiophoridae</taxon>
        <taxon>Spongospora</taxon>
    </lineage>
</organism>